<dbReference type="EC" id="3.2.1.18" evidence="3"/>
<dbReference type="AlphaFoldDB" id="A0A1Q2ME04"/>
<comment type="catalytic activity">
    <reaction evidence="1">
        <text>Hydrolysis of alpha-(2-&gt;3)-, alpha-(2-&gt;6)-, alpha-(2-&gt;8)- glycosidic linkages of terminal sialic acid residues in oligosaccharides, glycoproteins, glycolipids, colominic acid and synthetic substrates.</text>
        <dbReference type="EC" id="3.2.1.18"/>
    </reaction>
</comment>
<feature type="chain" id="PRO_5013066344" description="exo-alpha-sialidase" evidence="4">
    <location>
        <begin position="21"/>
        <end position="397"/>
    </location>
</feature>
<dbReference type="RefSeq" id="WP_146682752.1">
    <property type="nucleotide sequence ID" value="NZ_CP019646.1"/>
</dbReference>
<dbReference type="GO" id="GO:0004308">
    <property type="term" value="F:exo-alpha-sialidase activity"/>
    <property type="evidence" value="ECO:0007669"/>
    <property type="project" value="UniProtKB-EC"/>
</dbReference>
<dbReference type="STRING" id="1851148.SMSP2_00844"/>
<dbReference type="KEGG" id="pbas:SMSP2_00844"/>
<dbReference type="Proteomes" id="UP000188181">
    <property type="component" value="Chromosome"/>
</dbReference>
<organism evidence="6 7">
    <name type="scientific">Limihaloglobus sulfuriphilus</name>
    <dbReference type="NCBI Taxonomy" id="1851148"/>
    <lineage>
        <taxon>Bacteria</taxon>
        <taxon>Pseudomonadati</taxon>
        <taxon>Planctomycetota</taxon>
        <taxon>Phycisphaerae</taxon>
        <taxon>Sedimentisphaerales</taxon>
        <taxon>Sedimentisphaeraceae</taxon>
        <taxon>Limihaloglobus</taxon>
    </lineage>
</organism>
<dbReference type="InterPro" id="IPR011040">
    <property type="entry name" value="Sialidase"/>
</dbReference>
<keyword evidence="7" id="KW-1185">Reference proteome</keyword>
<keyword evidence="6" id="KW-0326">Glycosidase</keyword>
<keyword evidence="6" id="KW-0378">Hydrolase</keyword>
<protein>
    <recommendedName>
        <fullName evidence="3">exo-alpha-sialidase</fullName>
        <ecNumber evidence="3">3.2.1.18</ecNumber>
    </recommendedName>
</protein>
<dbReference type="GO" id="GO:0009313">
    <property type="term" value="P:oligosaccharide catabolic process"/>
    <property type="evidence" value="ECO:0007669"/>
    <property type="project" value="TreeGrafter"/>
</dbReference>
<name>A0A1Q2ME04_9BACT</name>
<dbReference type="Gene3D" id="2.120.10.10">
    <property type="match status" value="1"/>
</dbReference>
<dbReference type="PROSITE" id="PS51257">
    <property type="entry name" value="PROKAR_LIPOPROTEIN"/>
    <property type="match status" value="1"/>
</dbReference>
<feature type="signal peptide" evidence="4">
    <location>
        <begin position="1"/>
        <end position="20"/>
    </location>
</feature>
<comment type="similarity">
    <text evidence="2">Belongs to the glycosyl hydrolase 33 family.</text>
</comment>
<dbReference type="EMBL" id="CP019646">
    <property type="protein sequence ID" value="AQQ70492.1"/>
    <property type="molecule type" value="Genomic_DNA"/>
</dbReference>
<dbReference type="InterPro" id="IPR026856">
    <property type="entry name" value="Sialidase_fam"/>
</dbReference>
<dbReference type="InterPro" id="IPR036278">
    <property type="entry name" value="Sialidase_sf"/>
</dbReference>
<dbReference type="PANTHER" id="PTHR10628:SF30">
    <property type="entry name" value="EXO-ALPHA-SIALIDASE"/>
    <property type="match status" value="1"/>
</dbReference>
<evidence type="ECO:0000313" key="6">
    <source>
        <dbReference type="EMBL" id="AQQ70492.1"/>
    </source>
</evidence>
<proteinExistence type="inferred from homology"/>
<evidence type="ECO:0000256" key="2">
    <source>
        <dbReference type="ARBA" id="ARBA00009348"/>
    </source>
</evidence>
<dbReference type="CDD" id="cd15482">
    <property type="entry name" value="Sialidase_non-viral"/>
    <property type="match status" value="1"/>
</dbReference>
<sequence length="397" mass="44129" precursor="true">MSKKLIFIVNILLLFSVSCSGMGKSAYVLKDSNPNEPAQLDLFVSGRENTANYRIPAILTTPSGAVVAVCDARKDRPGDPPNNIDCVIKRSLDNGRTWSDVKTIADYPGMRAAGDPTLFYDRLTNTMWVAYVYANEGVGLARGKNEPGYGDDTFHIRLQQSKDDGVTWSSPLDITRQIKPEELIASWTAPGVGVQLKRGEKAGRLIFCFSVMNADKRQDSYVAYSDDSGNTWQSSRAGVGTNESQVVELNDGRLMIVLRTNTVTGIREIAYSDNGGENWQPQFESDVLIDPRCQASILRYSSTKDGDERDLILYSNPAHASKRRNLTIRASFDEGKTWPVAKTINQDYSGYSCLTRLPDDSIGVLYERNTSQDGEKKHTLTFARFSLDWLINDSSEK</sequence>
<evidence type="ECO:0000256" key="4">
    <source>
        <dbReference type="SAM" id="SignalP"/>
    </source>
</evidence>
<evidence type="ECO:0000313" key="7">
    <source>
        <dbReference type="Proteomes" id="UP000188181"/>
    </source>
</evidence>
<dbReference type="GO" id="GO:0016020">
    <property type="term" value="C:membrane"/>
    <property type="evidence" value="ECO:0007669"/>
    <property type="project" value="TreeGrafter"/>
</dbReference>
<gene>
    <name evidence="6" type="primary">nedA_5</name>
    <name evidence="6" type="ORF">SMSP2_00844</name>
</gene>
<evidence type="ECO:0000256" key="3">
    <source>
        <dbReference type="ARBA" id="ARBA00012733"/>
    </source>
</evidence>
<dbReference type="GO" id="GO:0005737">
    <property type="term" value="C:cytoplasm"/>
    <property type="evidence" value="ECO:0007669"/>
    <property type="project" value="TreeGrafter"/>
</dbReference>
<accession>A0A1Q2ME04</accession>
<dbReference type="Pfam" id="PF13088">
    <property type="entry name" value="BNR_2"/>
    <property type="match status" value="1"/>
</dbReference>
<evidence type="ECO:0000259" key="5">
    <source>
        <dbReference type="Pfam" id="PF13088"/>
    </source>
</evidence>
<dbReference type="PANTHER" id="PTHR10628">
    <property type="entry name" value="SIALIDASE"/>
    <property type="match status" value="1"/>
</dbReference>
<feature type="domain" description="Sialidase" evidence="5">
    <location>
        <begin position="83"/>
        <end position="359"/>
    </location>
</feature>
<dbReference type="SUPFAM" id="SSF50939">
    <property type="entry name" value="Sialidases"/>
    <property type="match status" value="1"/>
</dbReference>
<dbReference type="GO" id="GO:0006689">
    <property type="term" value="P:ganglioside catabolic process"/>
    <property type="evidence" value="ECO:0007669"/>
    <property type="project" value="TreeGrafter"/>
</dbReference>
<dbReference type="OrthoDB" id="7294637at2"/>
<evidence type="ECO:0000256" key="1">
    <source>
        <dbReference type="ARBA" id="ARBA00000427"/>
    </source>
</evidence>
<reference evidence="7" key="1">
    <citation type="submission" date="2017-02" db="EMBL/GenBank/DDBJ databases">
        <title>Comparative genomics and description of representatives of a novel lineage of planctomycetes thriving in anoxic sediments.</title>
        <authorList>
            <person name="Spring S."/>
            <person name="Bunk B."/>
            <person name="Sproer C."/>
        </authorList>
    </citation>
    <scope>NUCLEOTIDE SEQUENCE [LARGE SCALE GENOMIC DNA]</scope>
    <source>
        <strain evidence="7">SM-Chi-D1</strain>
    </source>
</reference>
<keyword evidence="4" id="KW-0732">Signal</keyword>